<feature type="compositionally biased region" description="Basic and acidic residues" evidence="9">
    <location>
        <begin position="1"/>
        <end position="16"/>
    </location>
</feature>
<keyword evidence="7" id="KW-0539">Nucleus</keyword>
<organism evidence="11 12">
    <name type="scientific">Acanthoscelides obtectus</name>
    <name type="common">Bean weevil</name>
    <name type="synonym">Bruchus obtectus</name>
    <dbReference type="NCBI Taxonomy" id="200917"/>
    <lineage>
        <taxon>Eukaryota</taxon>
        <taxon>Metazoa</taxon>
        <taxon>Ecdysozoa</taxon>
        <taxon>Arthropoda</taxon>
        <taxon>Hexapoda</taxon>
        <taxon>Insecta</taxon>
        <taxon>Pterygota</taxon>
        <taxon>Neoptera</taxon>
        <taxon>Endopterygota</taxon>
        <taxon>Coleoptera</taxon>
        <taxon>Polyphaga</taxon>
        <taxon>Cucujiformia</taxon>
        <taxon>Chrysomeloidea</taxon>
        <taxon>Chrysomelidae</taxon>
        <taxon>Bruchinae</taxon>
        <taxon>Bruchini</taxon>
        <taxon>Acanthoscelides</taxon>
    </lineage>
</organism>
<comment type="subcellular location">
    <subcellularLocation>
        <location evidence="1">Nucleus</location>
    </subcellularLocation>
</comment>
<keyword evidence="3" id="KW-0677">Repeat</keyword>
<dbReference type="AlphaFoldDB" id="A0A9P0KLN0"/>
<protein>
    <recommendedName>
        <fullName evidence="10">C2H2-type domain-containing protein</fullName>
    </recommendedName>
</protein>
<feature type="region of interest" description="Disordered" evidence="9">
    <location>
        <begin position="1"/>
        <end position="62"/>
    </location>
</feature>
<evidence type="ECO:0000256" key="8">
    <source>
        <dbReference type="PROSITE-ProRule" id="PRU00042"/>
    </source>
</evidence>
<proteinExistence type="predicted"/>
<feature type="domain" description="C2H2-type" evidence="10">
    <location>
        <begin position="102"/>
        <end position="129"/>
    </location>
</feature>
<name>A0A9P0KLN0_ACAOB</name>
<dbReference type="Gene3D" id="3.30.160.60">
    <property type="entry name" value="Classic Zinc Finger"/>
    <property type="match status" value="3"/>
</dbReference>
<dbReference type="PANTHER" id="PTHR16515">
    <property type="entry name" value="PR DOMAIN ZINC FINGER PROTEIN"/>
    <property type="match status" value="1"/>
</dbReference>
<dbReference type="GO" id="GO:0003677">
    <property type="term" value="F:DNA binding"/>
    <property type="evidence" value="ECO:0007669"/>
    <property type="project" value="UniProtKB-KW"/>
</dbReference>
<dbReference type="InterPro" id="IPR036236">
    <property type="entry name" value="Znf_C2H2_sf"/>
</dbReference>
<feature type="domain" description="C2H2-type" evidence="10">
    <location>
        <begin position="130"/>
        <end position="158"/>
    </location>
</feature>
<evidence type="ECO:0000259" key="10">
    <source>
        <dbReference type="PROSITE" id="PS50157"/>
    </source>
</evidence>
<gene>
    <name evidence="11" type="ORF">ACAOBT_LOCUS11669</name>
</gene>
<evidence type="ECO:0000256" key="5">
    <source>
        <dbReference type="ARBA" id="ARBA00022833"/>
    </source>
</evidence>
<dbReference type="OrthoDB" id="6077919at2759"/>
<accession>A0A9P0KLN0</accession>
<comment type="caution">
    <text evidence="11">The sequence shown here is derived from an EMBL/GenBank/DDBJ whole genome shotgun (WGS) entry which is preliminary data.</text>
</comment>
<evidence type="ECO:0000256" key="7">
    <source>
        <dbReference type="ARBA" id="ARBA00023242"/>
    </source>
</evidence>
<dbReference type="Proteomes" id="UP001152888">
    <property type="component" value="Unassembled WGS sequence"/>
</dbReference>
<dbReference type="SMART" id="SM00355">
    <property type="entry name" value="ZnF_C2H2"/>
    <property type="match status" value="5"/>
</dbReference>
<keyword evidence="2" id="KW-0479">Metal-binding</keyword>
<evidence type="ECO:0000256" key="4">
    <source>
        <dbReference type="ARBA" id="ARBA00022771"/>
    </source>
</evidence>
<dbReference type="SUPFAM" id="SSF57667">
    <property type="entry name" value="beta-beta-alpha zinc fingers"/>
    <property type="match status" value="3"/>
</dbReference>
<dbReference type="Pfam" id="PF00096">
    <property type="entry name" value="zf-C2H2"/>
    <property type="match status" value="1"/>
</dbReference>
<dbReference type="EMBL" id="CAKOFQ010006837">
    <property type="protein sequence ID" value="CAH1975582.1"/>
    <property type="molecule type" value="Genomic_DNA"/>
</dbReference>
<reference evidence="11" key="1">
    <citation type="submission" date="2022-03" db="EMBL/GenBank/DDBJ databases">
        <authorList>
            <person name="Sayadi A."/>
        </authorList>
    </citation>
    <scope>NUCLEOTIDE SEQUENCE</scope>
</reference>
<keyword evidence="4 8" id="KW-0863">Zinc-finger</keyword>
<keyword evidence="5" id="KW-0862">Zinc</keyword>
<feature type="domain" description="C2H2-type" evidence="10">
    <location>
        <begin position="159"/>
        <end position="186"/>
    </location>
</feature>
<sequence>MKSEKYLRSIWLERQEPQNQNSLRQIVKEEGSPLPSPTYSDDGDESLEESSPKSSCSSTPKKIYHSRKAQPSSCEACQASFKTKKLLLNHQLKSLNCKIKNHKCTICSKAFFTKFRLMTHAKMHTSDTPFECKDCFKLFKYQSSLKRHVGSVHKGLKPFKCEICGKDFYTQNVKDDHESIQRGVRQYDCYICNSKFSSYSEHFCHEAMHKVQSDKTSTKHFKLIGTQTLAVKKKIRVQNLWQILQ</sequence>
<evidence type="ECO:0000313" key="11">
    <source>
        <dbReference type="EMBL" id="CAH1975582.1"/>
    </source>
</evidence>
<dbReference type="PROSITE" id="PS50157">
    <property type="entry name" value="ZINC_FINGER_C2H2_2"/>
    <property type="match status" value="3"/>
</dbReference>
<dbReference type="GO" id="GO:0008270">
    <property type="term" value="F:zinc ion binding"/>
    <property type="evidence" value="ECO:0007669"/>
    <property type="project" value="UniProtKB-KW"/>
</dbReference>
<keyword evidence="12" id="KW-1185">Reference proteome</keyword>
<evidence type="ECO:0000256" key="3">
    <source>
        <dbReference type="ARBA" id="ARBA00022737"/>
    </source>
</evidence>
<dbReference type="GO" id="GO:0010468">
    <property type="term" value="P:regulation of gene expression"/>
    <property type="evidence" value="ECO:0007669"/>
    <property type="project" value="TreeGrafter"/>
</dbReference>
<dbReference type="PROSITE" id="PS00028">
    <property type="entry name" value="ZINC_FINGER_C2H2_1"/>
    <property type="match status" value="3"/>
</dbReference>
<evidence type="ECO:0000256" key="9">
    <source>
        <dbReference type="SAM" id="MobiDB-lite"/>
    </source>
</evidence>
<evidence type="ECO:0000313" key="12">
    <source>
        <dbReference type="Proteomes" id="UP001152888"/>
    </source>
</evidence>
<evidence type="ECO:0000256" key="2">
    <source>
        <dbReference type="ARBA" id="ARBA00022723"/>
    </source>
</evidence>
<dbReference type="GO" id="GO:0005634">
    <property type="term" value="C:nucleus"/>
    <property type="evidence" value="ECO:0007669"/>
    <property type="project" value="UniProtKB-SubCell"/>
</dbReference>
<evidence type="ECO:0000256" key="1">
    <source>
        <dbReference type="ARBA" id="ARBA00004123"/>
    </source>
</evidence>
<keyword evidence="6" id="KW-0238">DNA-binding</keyword>
<dbReference type="PANTHER" id="PTHR16515:SF49">
    <property type="entry name" value="GASTRULA ZINC FINGER PROTEIN XLCGF49.1-LIKE-RELATED"/>
    <property type="match status" value="1"/>
</dbReference>
<dbReference type="InterPro" id="IPR013087">
    <property type="entry name" value="Znf_C2H2_type"/>
</dbReference>
<dbReference type="InterPro" id="IPR050331">
    <property type="entry name" value="Zinc_finger"/>
</dbReference>
<evidence type="ECO:0000256" key="6">
    <source>
        <dbReference type="ARBA" id="ARBA00023125"/>
    </source>
</evidence>